<keyword evidence="4" id="KW-1185">Reference proteome</keyword>
<dbReference type="GO" id="GO:0008233">
    <property type="term" value="F:peptidase activity"/>
    <property type="evidence" value="ECO:0007669"/>
    <property type="project" value="InterPro"/>
</dbReference>
<dbReference type="Proteomes" id="UP000325255">
    <property type="component" value="Unassembled WGS sequence"/>
</dbReference>
<feature type="compositionally biased region" description="Low complexity" evidence="1">
    <location>
        <begin position="213"/>
        <end position="226"/>
    </location>
</feature>
<dbReference type="GO" id="GO:0016020">
    <property type="term" value="C:membrane"/>
    <property type="evidence" value="ECO:0007669"/>
    <property type="project" value="InterPro"/>
</dbReference>
<dbReference type="Gene3D" id="3.90.70.10">
    <property type="entry name" value="Cysteine proteinases"/>
    <property type="match status" value="1"/>
</dbReference>
<organism evidence="3 4">
    <name type="scientific">Rhodovastum atsumiense</name>
    <dbReference type="NCBI Taxonomy" id="504468"/>
    <lineage>
        <taxon>Bacteria</taxon>
        <taxon>Pseudomonadati</taxon>
        <taxon>Pseudomonadota</taxon>
        <taxon>Alphaproteobacteria</taxon>
        <taxon>Acetobacterales</taxon>
        <taxon>Acetobacteraceae</taxon>
        <taxon>Rhodovastum</taxon>
    </lineage>
</organism>
<accession>A0A5M6INR2</accession>
<comment type="caution">
    <text evidence="3">The sequence shown here is derived from an EMBL/GenBank/DDBJ whole genome shotgun (WGS) entry which is preliminary data.</text>
</comment>
<dbReference type="AlphaFoldDB" id="A0A5M6INR2"/>
<evidence type="ECO:0000313" key="3">
    <source>
        <dbReference type="EMBL" id="KAA5609892.1"/>
    </source>
</evidence>
<reference evidence="3 4" key="1">
    <citation type="submission" date="2019-09" db="EMBL/GenBank/DDBJ databases">
        <title>Genome sequence of Rhodovastum atsumiense, a diverse member of the Acetobacteraceae family of non-sulfur purple photosynthetic bacteria.</title>
        <authorList>
            <person name="Meyer T."/>
            <person name="Kyndt J."/>
        </authorList>
    </citation>
    <scope>NUCLEOTIDE SEQUENCE [LARGE SCALE GENOMIC DNA]</scope>
    <source>
        <strain evidence="3 4">DSM 21279</strain>
    </source>
</reference>
<evidence type="ECO:0000313" key="4">
    <source>
        <dbReference type="Proteomes" id="UP000325255"/>
    </source>
</evidence>
<gene>
    <name evidence="3" type="ORF">F1189_22150</name>
</gene>
<name>A0A5M6INR2_9PROT</name>
<protein>
    <submittedName>
        <fullName evidence="3">C39 family peptidase</fullName>
    </submittedName>
</protein>
<feature type="domain" description="Peptidase C39" evidence="2">
    <location>
        <begin position="45"/>
        <end position="176"/>
    </location>
</feature>
<evidence type="ECO:0000256" key="1">
    <source>
        <dbReference type="SAM" id="MobiDB-lite"/>
    </source>
</evidence>
<sequence length="239" mass="25769">MTMRRWMIRALPLALLAGCHGGEAVPQAKAVRSLLEARQQNVVIQKYDLSCGAAALATLLKYGHGEDVTEHDAAAGMLRRTSIALVQQRLGFSLLDLKRFAQTRGFEADGYAELTLSDLIDFGAAIVPVKLRGFNHFVVFRGVQGDRVLLADPAFGNRTMPIARFEDIWQGRIGFLLRRTDGHPSPNLLAARPSDFWASSGPLRVASPKPVQTAPADALATAAGARARPDHPTPQAPGG</sequence>
<evidence type="ECO:0000259" key="2">
    <source>
        <dbReference type="PROSITE" id="PS50990"/>
    </source>
</evidence>
<dbReference type="RefSeq" id="WP_150043061.1">
    <property type="nucleotide sequence ID" value="NZ_OW485601.1"/>
</dbReference>
<dbReference type="EMBL" id="VWPK01000042">
    <property type="protein sequence ID" value="KAA5609892.1"/>
    <property type="molecule type" value="Genomic_DNA"/>
</dbReference>
<feature type="region of interest" description="Disordered" evidence="1">
    <location>
        <begin position="207"/>
        <end position="239"/>
    </location>
</feature>
<dbReference type="GO" id="GO:0006508">
    <property type="term" value="P:proteolysis"/>
    <property type="evidence" value="ECO:0007669"/>
    <property type="project" value="InterPro"/>
</dbReference>
<dbReference type="Pfam" id="PF03412">
    <property type="entry name" value="Peptidase_C39"/>
    <property type="match status" value="1"/>
</dbReference>
<dbReference type="GO" id="GO:0005524">
    <property type="term" value="F:ATP binding"/>
    <property type="evidence" value="ECO:0007669"/>
    <property type="project" value="InterPro"/>
</dbReference>
<dbReference type="InterPro" id="IPR005074">
    <property type="entry name" value="Peptidase_C39"/>
</dbReference>
<dbReference type="PROSITE" id="PS50990">
    <property type="entry name" value="PEPTIDASE_C39"/>
    <property type="match status" value="1"/>
</dbReference>
<dbReference type="CDD" id="cd02423">
    <property type="entry name" value="Peptidase_C39G"/>
    <property type="match status" value="1"/>
</dbReference>
<proteinExistence type="predicted"/>
<dbReference type="OrthoDB" id="13401at2"/>